<keyword evidence="12" id="KW-1185">Reference proteome</keyword>
<evidence type="ECO:0000256" key="1">
    <source>
        <dbReference type="ARBA" id="ARBA00004123"/>
    </source>
</evidence>
<evidence type="ECO:0000313" key="11">
    <source>
        <dbReference type="EMBL" id="VDH92891.1"/>
    </source>
</evidence>
<dbReference type="InterPro" id="IPR020479">
    <property type="entry name" value="HD_metazoa"/>
</dbReference>
<dbReference type="GO" id="GO:0000978">
    <property type="term" value="F:RNA polymerase II cis-regulatory region sequence-specific DNA binding"/>
    <property type="evidence" value="ECO:0007669"/>
    <property type="project" value="TreeGrafter"/>
</dbReference>
<feature type="domain" description="Homeobox" evidence="10">
    <location>
        <begin position="144"/>
        <end position="204"/>
    </location>
</feature>
<dbReference type="InterPro" id="IPR009057">
    <property type="entry name" value="Homeodomain-like_sf"/>
</dbReference>
<dbReference type="CDD" id="cd00086">
    <property type="entry name" value="homeodomain"/>
    <property type="match status" value="1"/>
</dbReference>
<comment type="similarity">
    <text evidence="2">Belongs to the engrailed homeobox family.</text>
</comment>
<dbReference type="SUPFAM" id="SSF46689">
    <property type="entry name" value="Homeodomain-like"/>
    <property type="match status" value="1"/>
</dbReference>
<dbReference type="PANTHER" id="PTHR24341">
    <property type="entry name" value="HOMEOBOX PROTEIN ENGRAILED"/>
    <property type="match status" value="1"/>
</dbReference>
<accession>A0A8B6BNG9</accession>
<organism evidence="11 12">
    <name type="scientific">Mytilus galloprovincialis</name>
    <name type="common">Mediterranean mussel</name>
    <dbReference type="NCBI Taxonomy" id="29158"/>
    <lineage>
        <taxon>Eukaryota</taxon>
        <taxon>Metazoa</taxon>
        <taxon>Spiralia</taxon>
        <taxon>Lophotrochozoa</taxon>
        <taxon>Mollusca</taxon>
        <taxon>Bivalvia</taxon>
        <taxon>Autobranchia</taxon>
        <taxon>Pteriomorphia</taxon>
        <taxon>Mytilida</taxon>
        <taxon>Mytiloidea</taxon>
        <taxon>Mytilidae</taxon>
        <taxon>Mytilinae</taxon>
        <taxon>Mytilus</taxon>
    </lineage>
</organism>
<proteinExistence type="inferred from homology"/>
<dbReference type="PRINTS" id="PR00024">
    <property type="entry name" value="HOMEOBOX"/>
</dbReference>
<dbReference type="InterPro" id="IPR017970">
    <property type="entry name" value="Homeobox_CS"/>
</dbReference>
<dbReference type="PRINTS" id="PR00026">
    <property type="entry name" value="ENGRAILED"/>
</dbReference>
<feature type="DNA-binding region" description="Homeobox" evidence="7">
    <location>
        <begin position="146"/>
        <end position="205"/>
    </location>
</feature>
<dbReference type="InterPro" id="IPR001356">
    <property type="entry name" value="HD"/>
</dbReference>
<dbReference type="PROSITE" id="PS50071">
    <property type="entry name" value="HOMEOBOX_2"/>
    <property type="match status" value="1"/>
</dbReference>
<evidence type="ECO:0000256" key="7">
    <source>
        <dbReference type="PROSITE-ProRule" id="PRU00108"/>
    </source>
</evidence>
<feature type="region of interest" description="Disordered" evidence="9">
    <location>
        <begin position="127"/>
        <end position="152"/>
    </location>
</feature>
<evidence type="ECO:0000256" key="9">
    <source>
        <dbReference type="SAM" id="MobiDB-lite"/>
    </source>
</evidence>
<dbReference type="InterPro" id="IPR050720">
    <property type="entry name" value="Engrailed_Homeobox_TFs"/>
</dbReference>
<keyword evidence="6 7" id="KW-0539">Nucleus</keyword>
<comment type="subcellular location">
    <subcellularLocation>
        <location evidence="1 7 8">Nucleus</location>
    </subcellularLocation>
</comment>
<reference evidence="11" key="1">
    <citation type="submission" date="2018-11" db="EMBL/GenBank/DDBJ databases">
        <authorList>
            <person name="Alioto T."/>
            <person name="Alioto T."/>
        </authorList>
    </citation>
    <scope>NUCLEOTIDE SEQUENCE</scope>
</reference>
<dbReference type="OrthoDB" id="6159439at2759"/>
<dbReference type="GO" id="GO:0000981">
    <property type="term" value="F:DNA-binding transcription factor activity, RNA polymerase II-specific"/>
    <property type="evidence" value="ECO:0007669"/>
    <property type="project" value="InterPro"/>
</dbReference>
<protein>
    <submittedName>
        <fullName evidence="11">Homeobox protein engrailed</fullName>
    </submittedName>
</protein>
<feature type="compositionally biased region" description="Acidic residues" evidence="9">
    <location>
        <begin position="17"/>
        <end position="28"/>
    </location>
</feature>
<dbReference type="InterPro" id="IPR000747">
    <property type="entry name" value="HD_engrailed"/>
</dbReference>
<evidence type="ECO:0000256" key="5">
    <source>
        <dbReference type="ARBA" id="ARBA00023155"/>
    </source>
</evidence>
<dbReference type="GO" id="GO:0030182">
    <property type="term" value="P:neuron differentiation"/>
    <property type="evidence" value="ECO:0007669"/>
    <property type="project" value="TreeGrafter"/>
</dbReference>
<evidence type="ECO:0000256" key="8">
    <source>
        <dbReference type="RuleBase" id="RU000682"/>
    </source>
</evidence>
<dbReference type="InterPro" id="IPR019549">
    <property type="entry name" value="Homeobox-engrailed_C-terminal"/>
</dbReference>
<evidence type="ECO:0000256" key="3">
    <source>
        <dbReference type="ARBA" id="ARBA00022473"/>
    </source>
</evidence>
<name>A0A8B6BNG9_MYTGA</name>
<dbReference type="FunFam" id="1.10.10.60:FF:000189">
    <property type="entry name" value="Homeobox protein engrailed-like"/>
    <property type="match status" value="1"/>
</dbReference>
<feature type="region of interest" description="Disordered" evidence="9">
    <location>
        <begin position="17"/>
        <end position="41"/>
    </location>
</feature>
<sequence length="234" mass="26408">MDNIECVKIKTEVISDAEDEPIDIMETDESSRESPNENQELTFTNFSIDAILRPAFGVRSIQSERKSAFVEITRQNNPVPVPSPNGSEKSYKSSGSSSSSSSPAVSPGSESRSMLFPAWVYCTRYSDRPSSGPRSRKMKKSKKVDEKRPRTAFTSEQLSRLKKEFEANRYLTEDRRQALALELKLSDGQIKIWFQNKRAKIKKSSGENNLLAMHLMSQGLYNHSTVTAGRDEEQ</sequence>
<dbReference type="Proteomes" id="UP000596742">
    <property type="component" value="Unassembled WGS sequence"/>
</dbReference>
<gene>
    <name evidence="11" type="ORF">MGAL_10B093664</name>
</gene>
<keyword evidence="5 7" id="KW-0371">Homeobox</keyword>
<dbReference type="AlphaFoldDB" id="A0A8B6BNG9"/>
<keyword evidence="3" id="KW-0217">Developmental protein</keyword>
<dbReference type="Pfam" id="PF10525">
    <property type="entry name" value="Engrail_1_C_sig"/>
    <property type="match status" value="1"/>
</dbReference>
<dbReference type="Pfam" id="PF00046">
    <property type="entry name" value="Homeodomain"/>
    <property type="match status" value="1"/>
</dbReference>
<dbReference type="SMART" id="SM00389">
    <property type="entry name" value="HOX"/>
    <property type="match status" value="1"/>
</dbReference>
<evidence type="ECO:0000256" key="2">
    <source>
        <dbReference type="ARBA" id="ARBA00010896"/>
    </source>
</evidence>
<evidence type="ECO:0000313" key="12">
    <source>
        <dbReference type="Proteomes" id="UP000596742"/>
    </source>
</evidence>
<dbReference type="GO" id="GO:0009653">
    <property type="term" value="P:anatomical structure morphogenesis"/>
    <property type="evidence" value="ECO:0007669"/>
    <property type="project" value="UniProtKB-ARBA"/>
</dbReference>
<evidence type="ECO:0000259" key="10">
    <source>
        <dbReference type="PROSITE" id="PS50071"/>
    </source>
</evidence>
<comment type="caution">
    <text evidence="11">The sequence shown here is derived from an EMBL/GenBank/DDBJ whole genome shotgun (WGS) entry which is preliminary data.</text>
</comment>
<dbReference type="PANTHER" id="PTHR24341:SF6">
    <property type="entry name" value="HOMEOBOX PROTEIN INVECTED"/>
    <property type="match status" value="1"/>
</dbReference>
<dbReference type="GO" id="GO:0005634">
    <property type="term" value="C:nucleus"/>
    <property type="evidence" value="ECO:0007669"/>
    <property type="project" value="UniProtKB-SubCell"/>
</dbReference>
<dbReference type="EMBL" id="UYJE01000389">
    <property type="protein sequence ID" value="VDH92891.1"/>
    <property type="molecule type" value="Genomic_DNA"/>
</dbReference>
<feature type="compositionally biased region" description="Low complexity" evidence="9">
    <location>
        <begin position="84"/>
        <end position="111"/>
    </location>
</feature>
<evidence type="ECO:0000256" key="6">
    <source>
        <dbReference type="ARBA" id="ARBA00023242"/>
    </source>
</evidence>
<feature type="region of interest" description="Disordered" evidence="9">
    <location>
        <begin position="72"/>
        <end position="111"/>
    </location>
</feature>
<dbReference type="Gene3D" id="1.10.10.60">
    <property type="entry name" value="Homeodomain-like"/>
    <property type="match status" value="1"/>
</dbReference>
<dbReference type="PROSITE" id="PS00027">
    <property type="entry name" value="HOMEOBOX_1"/>
    <property type="match status" value="1"/>
</dbReference>
<keyword evidence="4 7" id="KW-0238">DNA-binding</keyword>
<evidence type="ECO:0000256" key="4">
    <source>
        <dbReference type="ARBA" id="ARBA00023125"/>
    </source>
</evidence>